<proteinExistence type="predicted"/>
<dbReference type="PANTHER" id="PTHR47183">
    <property type="entry name" value="GLUCOSE-1-PHOSPHATE CYTIDYLYLTRANSFERASE-RELATED"/>
    <property type="match status" value="1"/>
</dbReference>
<evidence type="ECO:0000259" key="1">
    <source>
        <dbReference type="Pfam" id="PF00483"/>
    </source>
</evidence>
<dbReference type="AlphaFoldDB" id="A3ZSX8"/>
<sequence>MSKVVILAGGRGTRLAEETSLRPKPMVEIGGVPILAHILATYAHFGHQDFLIACGYMGDYIANYFSQWQAGKLHNQDCAPYIRSMQNQWSVGCIDTGLDSLTGGRVLRLREYLQDDRFMVTYGDGVCNVDIDRLLAFHKSHGRLATVTAVRPPARWGALVMEGQQVRAFTEKCSGMENWINGGYFVFEPEVLDYITDDSTILERGPLEALAQQGELMAYKHDGFWQPMDTIHERDLLRKAWDTESAEWATSAHEFEKWAIQAYGISTSRKQAA</sequence>
<keyword evidence="2" id="KW-0548">Nucleotidyltransferase</keyword>
<keyword evidence="2" id="KW-0808">Transferase</keyword>
<dbReference type="Pfam" id="PF00483">
    <property type="entry name" value="NTP_transferase"/>
    <property type="match status" value="1"/>
</dbReference>
<dbReference type="PANTHER" id="PTHR47183:SF1">
    <property type="entry name" value="GLUCOSE-1-PHOSPHATE CYTIDYLYLTRANSFERASE"/>
    <property type="match status" value="1"/>
</dbReference>
<organism evidence="2 3">
    <name type="scientific">Blastopirellula marina DSM 3645</name>
    <dbReference type="NCBI Taxonomy" id="314230"/>
    <lineage>
        <taxon>Bacteria</taxon>
        <taxon>Pseudomonadati</taxon>
        <taxon>Planctomycetota</taxon>
        <taxon>Planctomycetia</taxon>
        <taxon>Pirellulales</taxon>
        <taxon>Pirellulaceae</taxon>
        <taxon>Blastopirellula</taxon>
    </lineage>
</organism>
<dbReference type="RefSeq" id="WP_002655833.1">
    <property type="nucleotide sequence ID" value="NZ_CH672377.1"/>
</dbReference>
<name>A3ZSX8_9BACT</name>
<dbReference type="Gene3D" id="3.90.550.10">
    <property type="entry name" value="Spore Coat Polysaccharide Biosynthesis Protein SpsA, Chain A"/>
    <property type="match status" value="1"/>
</dbReference>
<dbReference type="STRING" id="314230.DSM3645_11182"/>
<dbReference type="SUPFAM" id="SSF53448">
    <property type="entry name" value="Nucleotide-diphospho-sugar transferases"/>
    <property type="match status" value="1"/>
</dbReference>
<evidence type="ECO:0000313" key="3">
    <source>
        <dbReference type="Proteomes" id="UP000004358"/>
    </source>
</evidence>
<reference evidence="2 3" key="1">
    <citation type="submission" date="2006-02" db="EMBL/GenBank/DDBJ databases">
        <authorList>
            <person name="Amann R."/>
            <person name="Ferriera S."/>
            <person name="Johnson J."/>
            <person name="Kravitz S."/>
            <person name="Halpern A."/>
            <person name="Remington K."/>
            <person name="Beeson K."/>
            <person name="Tran B."/>
            <person name="Rogers Y.-H."/>
            <person name="Friedman R."/>
            <person name="Venter J.C."/>
        </authorList>
    </citation>
    <scope>NUCLEOTIDE SEQUENCE [LARGE SCALE GENOMIC DNA]</scope>
    <source>
        <strain evidence="2 3">DSM 3645</strain>
    </source>
</reference>
<dbReference type="Proteomes" id="UP000004358">
    <property type="component" value="Unassembled WGS sequence"/>
</dbReference>
<dbReference type="InterPro" id="IPR029044">
    <property type="entry name" value="Nucleotide-diphossugar_trans"/>
</dbReference>
<dbReference type="InterPro" id="IPR005835">
    <property type="entry name" value="NTP_transferase_dom"/>
</dbReference>
<dbReference type="InterPro" id="IPR046981">
    <property type="entry name" value="G1P_cyt_trans"/>
</dbReference>
<dbReference type="OrthoDB" id="9801899at2"/>
<dbReference type="GO" id="GO:0047343">
    <property type="term" value="F:glucose-1-phosphate cytidylyltransferase activity"/>
    <property type="evidence" value="ECO:0007669"/>
    <property type="project" value="InterPro"/>
</dbReference>
<dbReference type="InterPro" id="IPR013446">
    <property type="entry name" value="G1P_cyt_trans-like"/>
</dbReference>
<gene>
    <name evidence="2" type="ORF">DSM3645_11182</name>
</gene>
<comment type="caution">
    <text evidence="2">The sequence shown here is derived from an EMBL/GenBank/DDBJ whole genome shotgun (WGS) entry which is preliminary data.</text>
</comment>
<dbReference type="eggNOG" id="COG1208">
    <property type="taxonomic scope" value="Bacteria"/>
</dbReference>
<dbReference type="HOGENOM" id="CLU_029499_10_0_0"/>
<protein>
    <submittedName>
        <fullName evidence="2">Glucose-1-phosphate cytidylyltransferase</fullName>
    </submittedName>
</protein>
<dbReference type="GO" id="GO:0009243">
    <property type="term" value="P:O antigen biosynthetic process"/>
    <property type="evidence" value="ECO:0007669"/>
    <property type="project" value="InterPro"/>
</dbReference>
<dbReference type="CDD" id="cd02524">
    <property type="entry name" value="G1P_cytidylyltransferase"/>
    <property type="match status" value="1"/>
</dbReference>
<accession>A3ZSX8</accession>
<feature type="domain" description="Nucleotidyl transferase" evidence="1">
    <location>
        <begin position="3"/>
        <end position="206"/>
    </location>
</feature>
<evidence type="ECO:0000313" key="2">
    <source>
        <dbReference type="EMBL" id="EAQ80404.1"/>
    </source>
</evidence>
<dbReference type="EMBL" id="AANZ01000009">
    <property type="protein sequence ID" value="EAQ80404.1"/>
    <property type="molecule type" value="Genomic_DNA"/>
</dbReference>
<dbReference type="NCBIfam" id="TIGR02623">
    <property type="entry name" value="G1P_cyt_trans"/>
    <property type="match status" value="1"/>
</dbReference>